<dbReference type="PANTHER" id="PTHR10159">
    <property type="entry name" value="DUAL SPECIFICITY PROTEIN PHOSPHATASE"/>
    <property type="match status" value="1"/>
</dbReference>
<dbReference type="GO" id="GO:0004722">
    <property type="term" value="F:protein serine/threonine phosphatase activity"/>
    <property type="evidence" value="ECO:0007669"/>
    <property type="project" value="UniProtKB-EC"/>
</dbReference>
<evidence type="ECO:0000259" key="8">
    <source>
        <dbReference type="PROSITE" id="PS50056"/>
    </source>
</evidence>
<feature type="domain" description="Tyrosine specific protein phosphatases" evidence="8">
    <location>
        <begin position="403"/>
        <end position="462"/>
    </location>
</feature>
<dbReference type="AlphaFoldDB" id="L8GWX5"/>
<dbReference type="KEGG" id="acan:ACA1_062430"/>
<comment type="catalytic activity">
    <reaction evidence="5">
        <text>O-phospho-L-seryl-[protein] + H2O = L-seryl-[protein] + phosphate</text>
        <dbReference type="Rhea" id="RHEA:20629"/>
        <dbReference type="Rhea" id="RHEA-COMP:9863"/>
        <dbReference type="Rhea" id="RHEA-COMP:11604"/>
        <dbReference type="ChEBI" id="CHEBI:15377"/>
        <dbReference type="ChEBI" id="CHEBI:29999"/>
        <dbReference type="ChEBI" id="CHEBI:43474"/>
        <dbReference type="ChEBI" id="CHEBI:83421"/>
        <dbReference type="EC" id="3.1.3.16"/>
    </reaction>
</comment>
<organism evidence="10 11">
    <name type="scientific">Acanthamoeba castellanii (strain ATCC 30010 / Neff)</name>
    <dbReference type="NCBI Taxonomy" id="1257118"/>
    <lineage>
        <taxon>Eukaryota</taxon>
        <taxon>Amoebozoa</taxon>
        <taxon>Discosea</taxon>
        <taxon>Longamoebia</taxon>
        <taxon>Centramoebida</taxon>
        <taxon>Acanthamoebidae</taxon>
        <taxon>Acanthamoeba</taxon>
    </lineage>
</organism>
<evidence type="ECO:0000256" key="4">
    <source>
        <dbReference type="ARBA" id="ARBA00022912"/>
    </source>
</evidence>
<proteinExistence type="inferred from homology"/>
<sequence length="489" mass="54047">MLAEDEEEARKSTSLSPDGFYDLIACCYEDLLVVDIRSAEDFRGCHVRGAVHFPFSTDQAESKRHKAIRFYKEMRRLERTWFTRVVVVSDLDDPLTEEADTMPVSPTSTRSCYSKGLEFADVIKNAPGMKHIVAIWVIDGGFVSFKKKYPYLCVSSITVKREEPLFRDATRKIQEYYASMPRDMKVPFASSLASPSSSSSTSPSSSAPSSTSSSSTTTTSSACTNEACMVEGCTAPAARPVRSLASASKYIKCNPCKWPSKLVDDFLYLGDYETACNPLALKALRIGRVINCTPDRINLWEKRPRKRRRIEHATEGDEDDGERSEGTKSDTSSTSPPSPTPTSTSSPSIPASPLPSSTATPPEENGEEEEVAEEPMASVLFPDVKIDEYLRIAVLDNYCDNIASYFDTSIAFIEKAKEHSQAVLVHCAQGISRSVTIAIAYLMKVEGMSLREAHDFVRAKRPVSKPNVGFLKQLSAFELQLRGTTSMQT</sequence>
<evidence type="ECO:0000259" key="9">
    <source>
        <dbReference type="PROSITE" id="PS50206"/>
    </source>
</evidence>
<evidence type="ECO:0000256" key="3">
    <source>
        <dbReference type="ARBA" id="ARBA00022801"/>
    </source>
</evidence>
<dbReference type="EC" id="3.1.3.48" evidence="2"/>
<dbReference type="InterPro" id="IPR000340">
    <property type="entry name" value="Dual-sp_phosphatase_cat-dom"/>
</dbReference>
<dbReference type="Proteomes" id="UP000011083">
    <property type="component" value="Unassembled WGS sequence"/>
</dbReference>
<comment type="similarity">
    <text evidence="1">Belongs to the protein-tyrosine phosphatase family. Non-receptor class dual specificity subfamily.</text>
</comment>
<dbReference type="PANTHER" id="PTHR10159:SF519">
    <property type="entry name" value="DUAL SPECIFICITY PROTEIN PHOSPHATASE MPK3"/>
    <property type="match status" value="1"/>
</dbReference>
<dbReference type="PROSITE" id="PS50056">
    <property type="entry name" value="TYR_PHOSPHATASE_2"/>
    <property type="match status" value="1"/>
</dbReference>
<feature type="region of interest" description="Disordered" evidence="6">
    <location>
        <begin position="195"/>
        <end position="220"/>
    </location>
</feature>
<dbReference type="SUPFAM" id="SSF52799">
    <property type="entry name" value="(Phosphotyrosine protein) phosphatases II"/>
    <property type="match status" value="1"/>
</dbReference>
<accession>L8GWX5</accession>
<dbReference type="RefSeq" id="XP_004339513.1">
    <property type="nucleotide sequence ID" value="XM_004339465.1"/>
</dbReference>
<feature type="compositionally biased region" description="Acidic residues" evidence="6">
    <location>
        <begin position="364"/>
        <end position="373"/>
    </location>
</feature>
<evidence type="ECO:0000256" key="1">
    <source>
        <dbReference type="ARBA" id="ARBA00008601"/>
    </source>
</evidence>
<dbReference type="Pfam" id="PF00581">
    <property type="entry name" value="Rhodanese"/>
    <property type="match status" value="1"/>
</dbReference>
<keyword evidence="4" id="KW-0904">Protein phosphatase</keyword>
<feature type="region of interest" description="Disordered" evidence="6">
    <location>
        <begin position="310"/>
        <end position="376"/>
    </location>
</feature>
<evidence type="ECO:0000256" key="5">
    <source>
        <dbReference type="ARBA" id="ARBA00047761"/>
    </source>
</evidence>
<dbReference type="STRING" id="1257118.L8GWX5"/>
<reference evidence="10 11" key="1">
    <citation type="journal article" date="2013" name="Genome Biol.">
        <title>Genome of Acanthamoeba castellanii highlights extensive lateral gene transfer and early evolution of tyrosine kinase signaling.</title>
        <authorList>
            <person name="Clarke M."/>
            <person name="Lohan A.J."/>
            <person name="Liu B."/>
            <person name="Lagkouvardos I."/>
            <person name="Roy S."/>
            <person name="Zafar N."/>
            <person name="Bertelli C."/>
            <person name="Schilde C."/>
            <person name="Kianianmomeni A."/>
            <person name="Burglin T.R."/>
            <person name="Frech C."/>
            <person name="Turcotte B."/>
            <person name="Kopec K.O."/>
            <person name="Synnott J.M."/>
            <person name="Choo C."/>
            <person name="Paponov I."/>
            <person name="Finkler A."/>
            <person name="Soon Heng Tan C."/>
            <person name="Hutchins A.P."/>
            <person name="Weinmeier T."/>
            <person name="Rattei T."/>
            <person name="Chu J.S."/>
            <person name="Gimenez G."/>
            <person name="Irimia M."/>
            <person name="Rigden D.J."/>
            <person name="Fitzpatrick D.A."/>
            <person name="Lorenzo-Morales J."/>
            <person name="Bateman A."/>
            <person name="Chiu C.H."/>
            <person name="Tang P."/>
            <person name="Hegemann P."/>
            <person name="Fromm H."/>
            <person name="Raoult D."/>
            <person name="Greub G."/>
            <person name="Miranda-Saavedra D."/>
            <person name="Chen N."/>
            <person name="Nash P."/>
            <person name="Ginger M.L."/>
            <person name="Horn M."/>
            <person name="Schaap P."/>
            <person name="Caler L."/>
            <person name="Loftus B."/>
        </authorList>
    </citation>
    <scope>NUCLEOTIDE SEQUENCE [LARGE SCALE GENOMIC DNA]</scope>
    <source>
        <strain evidence="10 11">Neff</strain>
    </source>
</reference>
<feature type="domain" description="Rhodanese" evidence="9">
    <location>
        <begin position="27"/>
        <end position="154"/>
    </location>
</feature>
<name>L8GWX5_ACACF</name>
<evidence type="ECO:0000313" key="11">
    <source>
        <dbReference type="Proteomes" id="UP000011083"/>
    </source>
</evidence>
<dbReference type="PROSITE" id="PS50206">
    <property type="entry name" value="RHODANESE_3"/>
    <property type="match status" value="1"/>
</dbReference>
<dbReference type="SMART" id="SM00195">
    <property type="entry name" value="DSPc"/>
    <property type="match status" value="1"/>
</dbReference>
<keyword evidence="11" id="KW-1185">Reference proteome</keyword>
<protein>
    <recommendedName>
        <fullName evidence="2">protein-tyrosine-phosphatase</fullName>
        <ecNumber evidence="2">3.1.3.48</ecNumber>
    </recommendedName>
</protein>
<dbReference type="GO" id="GO:0043409">
    <property type="term" value="P:negative regulation of MAPK cascade"/>
    <property type="evidence" value="ECO:0007669"/>
    <property type="project" value="TreeGrafter"/>
</dbReference>
<feature type="domain" description="Tyrosine-protein phosphatase" evidence="7">
    <location>
        <begin position="258"/>
        <end position="483"/>
    </location>
</feature>
<dbReference type="OrthoDB" id="10252009at2759"/>
<dbReference type="InterPro" id="IPR020422">
    <property type="entry name" value="TYR_PHOSPHATASE_DUAL_dom"/>
</dbReference>
<evidence type="ECO:0000313" key="10">
    <source>
        <dbReference type="EMBL" id="ELR17500.1"/>
    </source>
</evidence>
<keyword evidence="3" id="KW-0378">Hydrolase</keyword>
<dbReference type="EMBL" id="KB007974">
    <property type="protein sequence ID" value="ELR17500.1"/>
    <property type="molecule type" value="Genomic_DNA"/>
</dbReference>
<dbReference type="InterPro" id="IPR001763">
    <property type="entry name" value="Rhodanese-like_dom"/>
</dbReference>
<dbReference type="SUPFAM" id="SSF52821">
    <property type="entry name" value="Rhodanese/Cell cycle control phosphatase"/>
    <property type="match status" value="1"/>
</dbReference>
<evidence type="ECO:0000256" key="2">
    <source>
        <dbReference type="ARBA" id="ARBA00013064"/>
    </source>
</evidence>
<dbReference type="GO" id="GO:0005737">
    <property type="term" value="C:cytoplasm"/>
    <property type="evidence" value="ECO:0007669"/>
    <property type="project" value="TreeGrafter"/>
</dbReference>
<dbReference type="CDD" id="cd00158">
    <property type="entry name" value="RHOD"/>
    <property type="match status" value="1"/>
</dbReference>
<dbReference type="InterPro" id="IPR029021">
    <property type="entry name" value="Prot-tyrosine_phosphatase-like"/>
</dbReference>
<dbReference type="VEuPathDB" id="AmoebaDB:ACA1_062430"/>
<dbReference type="CDD" id="cd14498">
    <property type="entry name" value="DSP"/>
    <property type="match status" value="1"/>
</dbReference>
<dbReference type="InterPro" id="IPR000387">
    <property type="entry name" value="Tyr_Pase_dom"/>
</dbReference>
<dbReference type="Gene3D" id="3.40.250.10">
    <property type="entry name" value="Rhodanese-like domain"/>
    <property type="match status" value="1"/>
</dbReference>
<evidence type="ECO:0000259" key="7">
    <source>
        <dbReference type="PROSITE" id="PS50054"/>
    </source>
</evidence>
<dbReference type="Pfam" id="PF00782">
    <property type="entry name" value="DSPc"/>
    <property type="match status" value="1"/>
</dbReference>
<evidence type="ECO:0000256" key="6">
    <source>
        <dbReference type="SAM" id="MobiDB-lite"/>
    </source>
</evidence>
<dbReference type="GeneID" id="14918053"/>
<gene>
    <name evidence="10" type="ORF">ACA1_062430</name>
</gene>
<dbReference type="GO" id="GO:0004725">
    <property type="term" value="F:protein tyrosine phosphatase activity"/>
    <property type="evidence" value="ECO:0007669"/>
    <property type="project" value="UniProtKB-EC"/>
</dbReference>
<dbReference type="InterPro" id="IPR036873">
    <property type="entry name" value="Rhodanese-like_dom_sf"/>
</dbReference>
<dbReference type="PROSITE" id="PS50054">
    <property type="entry name" value="TYR_PHOSPHATASE_DUAL"/>
    <property type="match status" value="1"/>
</dbReference>
<feature type="compositionally biased region" description="Low complexity" evidence="6">
    <location>
        <begin position="331"/>
        <end position="363"/>
    </location>
</feature>
<dbReference type="Gene3D" id="3.90.190.10">
    <property type="entry name" value="Protein tyrosine phosphatase superfamily"/>
    <property type="match status" value="1"/>
</dbReference>